<dbReference type="AlphaFoldDB" id="A0A917W4U1"/>
<dbReference type="GO" id="GO:0005886">
    <property type="term" value="C:plasma membrane"/>
    <property type="evidence" value="ECO:0007669"/>
    <property type="project" value="UniProtKB-SubCell"/>
</dbReference>
<evidence type="ECO:0000256" key="9">
    <source>
        <dbReference type="HAMAP-Rule" id="MF_00422"/>
    </source>
</evidence>
<dbReference type="GO" id="GO:0006605">
    <property type="term" value="P:protein targeting"/>
    <property type="evidence" value="ECO:0007669"/>
    <property type="project" value="UniProtKB-UniRule"/>
</dbReference>
<keyword evidence="8 9" id="KW-0472">Membrane</keyword>
<organism evidence="10 11">
    <name type="scientific">Sporolactobacillus putidus</name>
    <dbReference type="NCBI Taxonomy" id="492735"/>
    <lineage>
        <taxon>Bacteria</taxon>
        <taxon>Bacillati</taxon>
        <taxon>Bacillota</taxon>
        <taxon>Bacilli</taxon>
        <taxon>Bacillales</taxon>
        <taxon>Sporolactobacillaceae</taxon>
        <taxon>Sporolactobacillus</taxon>
    </lineage>
</organism>
<evidence type="ECO:0000256" key="8">
    <source>
        <dbReference type="ARBA" id="ARBA00023136"/>
    </source>
</evidence>
<evidence type="ECO:0000256" key="1">
    <source>
        <dbReference type="ARBA" id="ARBA00004370"/>
    </source>
</evidence>
<dbReference type="HAMAP" id="MF_00422">
    <property type="entry name" value="SecE"/>
    <property type="match status" value="1"/>
</dbReference>
<reference evidence="10" key="1">
    <citation type="journal article" date="2014" name="Int. J. Syst. Evol. Microbiol.">
        <title>Complete genome sequence of Corynebacterium casei LMG S-19264T (=DSM 44701T), isolated from a smear-ripened cheese.</title>
        <authorList>
            <consortium name="US DOE Joint Genome Institute (JGI-PGF)"/>
            <person name="Walter F."/>
            <person name="Albersmeier A."/>
            <person name="Kalinowski J."/>
            <person name="Ruckert C."/>
        </authorList>
    </citation>
    <scope>NUCLEOTIDE SEQUENCE</scope>
    <source>
        <strain evidence="10">JCM 15325</strain>
    </source>
</reference>
<dbReference type="InterPro" id="IPR005807">
    <property type="entry name" value="SecE_bac"/>
</dbReference>
<comment type="function">
    <text evidence="9">Essential subunit of the Sec protein translocation channel SecYEG. Clamps together the 2 halves of SecY. May contact the channel plug during translocation.</text>
</comment>
<dbReference type="GO" id="GO:0008320">
    <property type="term" value="F:protein transmembrane transporter activity"/>
    <property type="evidence" value="ECO:0007669"/>
    <property type="project" value="UniProtKB-UniRule"/>
</dbReference>
<dbReference type="Pfam" id="PF00584">
    <property type="entry name" value="SecE"/>
    <property type="match status" value="1"/>
</dbReference>
<dbReference type="Gene3D" id="1.20.5.1030">
    <property type="entry name" value="Preprotein translocase secy subunit"/>
    <property type="match status" value="1"/>
</dbReference>
<dbReference type="NCBIfam" id="TIGR00964">
    <property type="entry name" value="secE_bact"/>
    <property type="match status" value="1"/>
</dbReference>
<accession>A0A917W4U1</accession>
<reference evidence="10" key="2">
    <citation type="submission" date="2020-09" db="EMBL/GenBank/DDBJ databases">
        <authorList>
            <person name="Sun Q."/>
            <person name="Ohkuma M."/>
        </authorList>
    </citation>
    <scope>NUCLEOTIDE SEQUENCE</scope>
    <source>
        <strain evidence="10">JCM 15325</strain>
    </source>
</reference>
<gene>
    <name evidence="9" type="primary">secE</name>
    <name evidence="10" type="ORF">GCM10007968_29250</name>
</gene>
<evidence type="ECO:0000256" key="2">
    <source>
        <dbReference type="ARBA" id="ARBA00022448"/>
    </source>
</evidence>
<comment type="similarity">
    <text evidence="9">Belongs to the SecE/SEC61-gamma family.</text>
</comment>
<dbReference type="PANTHER" id="PTHR33910">
    <property type="entry name" value="PROTEIN TRANSLOCASE SUBUNIT SECE"/>
    <property type="match status" value="1"/>
</dbReference>
<evidence type="ECO:0000313" key="11">
    <source>
        <dbReference type="Proteomes" id="UP000654670"/>
    </source>
</evidence>
<keyword evidence="4 9" id="KW-0812">Transmembrane</keyword>
<evidence type="ECO:0000313" key="10">
    <source>
        <dbReference type="EMBL" id="GGL63461.1"/>
    </source>
</evidence>
<dbReference type="GO" id="GO:0009306">
    <property type="term" value="P:protein secretion"/>
    <property type="evidence" value="ECO:0007669"/>
    <property type="project" value="UniProtKB-UniRule"/>
</dbReference>
<evidence type="ECO:0000256" key="6">
    <source>
        <dbReference type="ARBA" id="ARBA00022989"/>
    </source>
</evidence>
<dbReference type="GO" id="GO:0043952">
    <property type="term" value="P:protein transport by the Sec complex"/>
    <property type="evidence" value="ECO:0007669"/>
    <property type="project" value="UniProtKB-UniRule"/>
</dbReference>
<dbReference type="RefSeq" id="WP_188804673.1">
    <property type="nucleotide sequence ID" value="NZ_BMOK01000017.1"/>
</dbReference>
<keyword evidence="3 9" id="KW-1003">Cell membrane</keyword>
<dbReference type="InterPro" id="IPR001901">
    <property type="entry name" value="Translocase_SecE/Sec61-g"/>
</dbReference>
<dbReference type="PANTHER" id="PTHR33910:SF1">
    <property type="entry name" value="PROTEIN TRANSLOCASE SUBUNIT SECE"/>
    <property type="match status" value="1"/>
</dbReference>
<keyword evidence="6 9" id="KW-1133">Transmembrane helix</keyword>
<evidence type="ECO:0000256" key="5">
    <source>
        <dbReference type="ARBA" id="ARBA00022927"/>
    </source>
</evidence>
<keyword evidence="11" id="KW-1185">Reference proteome</keyword>
<keyword evidence="5 9" id="KW-0653">Protein transport</keyword>
<evidence type="ECO:0000256" key="7">
    <source>
        <dbReference type="ARBA" id="ARBA00023010"/>
    </source>
</evidence>
<dbReference type="InterPro" id="IPR038379">
    <property type="entry name" value="SecE_sf"/>
</dbReference>
<evidence type="ECO:0000256" key="4">
    <source>
        <dbReference type="ARBA" id="ARBA00022692"/>
    </source>
</evidence>
<proteinExistence type="inferred from homology"/>
<protein>
    <recommendedName>
        <fullName evidence="9">Protein translocase subunit SecE</fullName>
    </recommendedName>
</protein>
<comment type="subunit">
    <text evidence="9">Component of the Sec protein translocase complex. Heterotrimer consisting of SecY, SecE and SecG subunits. The heterotrimers can form oligomers, although 1 heterotrimer is thought to be able to translocate proteins. Interacts with the ribosome. Interacts with SecDF, and other proteins may be involved. Interacts with SecA.</text>
</comment>
<feature type="transmembrane region" description="Helical" evidence="9">
    <location>
        <begin position="33"/>
        <end position="55"/>
    </location>
</feature>
<comment type="subcellular location">
    <subcellularLocation>
        <location evidence="9">Cell membrane</location>
        <topology evidence="9">Single-pass membrane protein</topology>
    </subcellularLocation>
    <subcellularLocation>
        <location evidence="1">Membrane</location>
    </subcellularLocation>
</comment>
<name>A0A917W4U1_9BACL</name>
<keyword evidence="2 9" id="KW-0813">Transport</keyword>
<dbReference type="EMBL" id="BMOK01000017">
    <property type="protein sequence ID" value="GGL63461.1"/>
    <property type="molecule type" value="Genomic_DNA"/>
</dbReference>
<dbReference type="GO" id="GO:0065002">
    <property type="term" value="P:intracellular protein transmembrane transport"/>
    <property type="evidence" value="ECO:0007669"/>
    <property type="project" value="UniProtKB-UniRule"/>
</dbReference>
<sequence length="65" mass="7421">MSGIIKGTGKFFRSIITETKKISWPTRIELFKYTVTVIVTVVFLSVFFVVVDLGISQLMHLITNR</sequence>
<comment type="caution">
    <text evidence="10">The sequence shown here is derived from an EMBL/GenBank/DDBJ whole genome shotgun (WGS) entry which is preliminary data.</text>
</comment>
<keyword evidence="7 9" id="KW-0811">Translocation</keyword>
<evidence type="ECO:0000256" key="3">
    <source>
        <dbReference type="ARBA" id="ARBA00022475"/>
    </source>
</evidence>
<dbReference type="Proteomes" id="UP000654670">
    <property type="component" value="Unassembled WGS sequence"/>
</dbReference>